<accession>U4LFU7</accession>
<dbReference type="Proteomes" id="UP000018144">
    <property type="component" value="Unassembled WGS sequence"/>
</dbReference>
<feature type="region of interest" description="Disordered" evidence="1">
    <location>
        <begin position="1"/>
        <end position="25"/>
    </location>
</feature>
<gene>
    <name evidence="2" type="ORF">PCON_10107</name>
</gene>
<sequence length="50" mass="5730">MPFAVNEHKKARVAREPRDLSRHAACTPISPPPVFYRNLKPKPMNLCSWA</sequence>
<proteinExistence type="predicted"/>
<reference evidence="2 3" key="1">
    <citation type="journal article" date="2013" name="PLoS Genet.">
        <title>The genome and development-dependent transcriptomes of Pyronema confluens: a window into fungal evolution.</title>
        <authorList>
            <person name="Traeger S."/>
            <person name="Altegoer F."/>
            <person name="Freitag M."/>
            <person name="Gabaldon T."/>
            <person name="Kempken F."/>
            <person name="Kumar A."/>
            <person name="Marcet-Houben M."/>
            <person name="Poggeler S."/>
            <person name="Stajich J.E."/>
            <person name="Nowrousian M."/>
        </authorList>
    </citation>
    <scope>NUCLEOTIDE SEQUENCE [LARGE SCALE GENOMIC DNA]</scope>
    <source>
        <strain evidence="3">CBS 100304</strain>
        <tissue evidence="2">Vegetative mycelium</tissue>
    </source>
</reference>
<feature type="compositionally biased region" description="Basic and acidic residues" evidence="1">
    <location>
        <begin position="13"/>
        <end position="22"/>
    </location>
</feature>
<evidence type="ECO:0000313" key="3">
    <source>
        <dbReference type="Proteomes" id="UP000018144"/>
    </source>
</evidence>
<organism evidence="2 3">
    <name type="scientific">Pyronema omphalodes (strain CBS 100304)</name>
    <name type="common">Pyronema confluens</name>
    <dbReference type="NCBI Taxonomy" id="1076935"/>
    <lineage>
        <taxon>Eukaryota</taxon>
        <taxon>Fungi</taxon>
        <taxon>Dikarya</taxon>
        <taxon>Ascomycota</taxon>
        <taxon>Pezizomycotina</taxon>
        <taxon>Pezizomycetes</taxon>
        <taxon>Pezizales</taxon>
        <taxon>Pyronemataceae</taxon>
        <taxon>Pyronema</taxon>
    </lineage>
</organism>
<keyword evidence="3" id="KW-1185">Reference proteome</keyword>
<dbReference type="AlphaFoldDB" id="U4LFU7"/>
<dbReference type="EMBL" id="HF935545">
    <property type="protein sequence ID" value="CCX10513.1"/>
    <property type="molecule type" value="Genomic_DNA"/>
</dbReference>
<protein>
    <submittedName>
        <fullName evidence="2">Uncharacterized protein</fullName>
    </submittedName>
</protein>
<evidence type="ECO:0000256" key="1">
    <source>
        <dbReference type="SAM" id="MobiDB-lite"/>
    </source>
</evidence>
<evidence type="ECO:0000313" key="2">
    <source>
        <dbReference type="EMBL" id="CCX10513.1"/>
    </source>
</evidence>
<name>U4LFU7_PYROM</name>